<protein>
    <submittedName>
        <fullName evidence="1">Uncharacterized protein</fullName>
    </submittedName>
</protein>
<comment type="caution">
    <text evidence="1">The sequence shown here is derived from an EMBL/GenBank/DDBJ whole genome shotgun (WGS) entry which is preliminary data.</text>
</comment>
<dbReference type="AlphaFoldDB" id="A0AAD2HRR9"/>
<gene>
    <name evidence="1" type="ORF">MYCIT1_LOCUS30211</name>
</gene>
<keyword evidence="2" id="KW-1185">Reference proteome</keyword>
<dbReference type="EMBL" id="CAVNYO010000440">
    <property type="protein sequence ID" value="CAK5279889.1"/>
    <property type="molecule type" value="Genomic_DNA"/>
</dbReference>
<reference evidence="1" key="1">
    <citation type="submission" date="2023-11" db="EMBL/GenBank/DDBJ databases">
        <authorList>
            <person name="De Vega J J."/>
            <person name="De Vega J J."/>
        </authorList>
    </citation>
    <scope>NUCLEOTIDE SEQUENCE</scope>
</reference>
<evidence type="ECO:0000313" key="1">
    <source>
        <dbReference type="EMBL" id="CAK5279889.1"/>
    </source>
</evidence>
<organism evidence="1 2">
    <name type="scientific">Mycena citricolor</name>
    <dbReference type="NCBI Taxonomy" id="2018698"/>
    <lineage>
        <taxon>Eukaryota</taxon>
        <taxon>Fungi</taxon>
        <taxon>Dikarya</taxon>
        <taxon>Basidiomycota</taxon>
        <taxon>Agaricomycotina</taxon>
        <taxon>Agaricomycetes</taxon>
        <taxon>Agaricomycetidae</taxon>
        <taxon>Agaricales</taxon>
        <taxon>Marasmiineae</taxon>
        <taxon>Mycenaceae</taxon>
        <taxon>Mycena</taxon>
    </lineage>
</organism>
<dbReference type="Proteomes" id="UP001295794">
    <property type="component" value="Unassembled WGS sequence"/>
</dbReference>
<accession>A0AAD2HRR9</accession>
<sequence>MCGMTPSELGLMAWEQKSGLGTGASQSVNPDLATGSGSWVRETNSHSSWLDWGYCESMSTLPRLISNGLRLKIPS</sequence>
<name>A0AAD2HRR9_9AGAR</name>
<proteinExistence type="predicted"/>
<evidence type="ECO:0000313" key="2">
    <source>
        <dbReference type="Proteomes" id="UP001295794"/>
    </source>
</evidence>